<protein>
    <recommendedName>
        <fullName evidence="3">C6H2-type domain-containing protein</fullName>
    </recommendedName>
</protein>
<evidence type="ECO:0000256" key="1">
    <source>
        <dbReference type="PROSITE-ProRule" id="PRU01357"/>
    </source>
</evidence>
<proteinExistence type="inferred from homology"/>
<dbReference type="Proteomes" id="UP001497623">
    <property type="component" value="Unassembled WGS sequence"/>
</dbReference>
<evidence type="ECO:0000313" key="4">
    <source>
        <dbReference type="EMBL" id="CAL4173036.1"/>
    </source>
</evidence>
<comment type="similarity">
    <text evidence="1">Belongs to the peptidase M24A family. Methionine aminopeptidase type 1 subfamily.</text>
</comment>
<feature type="non-terminal residue" evidence="4">
    <location>
        <position position="133"/>
    </location>
</feature>
<comment type="caution">
    <text evidence="4">The sequence shown here is derived from an EMBL/GenBank/DDBJ whole genome shotgun (WGS) entry which is preliminary data.</text>
</comment>
<reference evidence="4 5" key="1">
    <citation type="submission" date="2024-05" db="EMBL/GenBank/DDBJ databases">
        <authorList>
            <person name="Wallberg A."/>
        </authorList>
    </citation>
    <scope>NUCLEOTIDE SEQUENCE [LARGE SCALE GENOMIC DNA]</scope>
</reference>
<keyword evidence="1" id="KW-0863">Zinc-finger</keyword>
<dbReference type="GO" id="GO:0008270">
    <property type="term" value="F:zinc ion binding"/>
    <property type="evidence" value="ECO:0007669"/>
    <property type="project" value="UniProtKB-KW"/>
</dbReference>
<accession>A0AAV2SBS0</accession>
<keyword evidence="5" id="KW-1185">Reference proteome</keyword>
<evidence type="ECO:0000259" key="3">
    <source>
        <dbReference type="PROSITE" id="PS52013"/>
    </source>
</evidence>
<name>A0AAV2SBS0_MEGNR</name>
<evidence type="ECO:0000256" key="2">
    <source>
        <dbReference type="SAM" id="MobiDB-lite"/>
    </source>
</evidence>
<feature type="region of interest" description="Disordered" evidence="2">
    <location>
        <begin position="111"/>
        <end position="133"/>
    </location>
</feature>
<dbReference type="Gene3D" id="6.10.140.2220">
    <property type="match status" value="1"/>
</dbReference>
<dbReference type="PROSITE" id="PS52013">
    <property type="entry name" value="ZF_C6H2"/>
    <property type="match status" value="1"/>
</dbReference>
<dbReference type="EMBL" id="CAXKWB010052544">
    <property type="protein sequence ID" value="CAL4173036.1"/>
    <property type="molecule type" value="Genomic_DNA"/>
</dbReference>
<keyword evidence="1" id="KW-0862">Zinc</keyword>
<sequence>MLNNTATSSIHIELRQCGLFAQQNQILSMTTKMSATGDAAHVCETLGCNSEAKLQCPTCIKLAIQGSFFCSQECFKGSWDTHKILHKKSRSSTAGNTEYNPWPYYTFTGSPSTPSTTMSEEAPKLAEHPPYAE</sequence>
<dbReference type="AlphaFoldDB" id="A0AAV2SBS0"/>
<keyword evidence="1" id="KW-0479">Metal-binding</keyword>
<organism evidence="4 5">
    <name type="scientific">Meganyctiphanes norvegica</name>
    <name type="common">Northern krill</name>
    <name type="synonym">Thysanopoda norvegica</name>
    <dbReference type="NCBI Taxonomy" id="48144"/>
    <lineage>
        <taxon>Eukaryota</taxon>
        <taxon>Metazoa</taxon>
        <taxon>Ecdysozoa</taxon>
        <taxon>Arthropoda</taxon>
        <taxon>Crustacea</taxon>
        <taxon>Multicrustacea</taxon>
        <taxon>Malacostraca</taxon>
        <taxon>Eumalacostraca</taxon>
        <taxon>Eucarida</taxon>
        <taxon>Euphausiacea</taxon>
        <taxon>Euphausiidae</taxon>
        <taxon>Meganyctiphanes</taxon>
    </lineage>
</organism>
<dbReference type="Pfam" id="PF15801">
    <property type="entry name" value="zf-C6H2"/>
    <property type="match status" value="1"/>
</dbReference>
<dbReference type="InterPro" id="IPR031615">
    <property type="entry name" value="Zfn-C6H2"/>
</dbReference>
<evidence type="ECO:0000313" key="5">
    <source>
        <dbReference type="Proteomes" id="UP001497623"/>
    </source>
</evidence>
<feature type="domain" description="C6H2-type" evidence="3">
    <location>
        <begin position="40"/>
        <end position="93"/>
    </location>
</feature>
<gene>
    <name evidence="4" type="ORF">MNOR_LOCUS34346</name>
</gene>